<evidence type="ECO:0000313" key="2">
    <source>
        <dbReference type="EMBL" id="KAH3894789.1"/>
    </source>
</evidence>
<gene>
    <name evidence="2" type="ORF">DPMN_018948</name>
</gene>
<proteinExistence type="predicted"/>
<evidence type="ECO:0000313" key="3">
    <source>
        <dbReference type="Proteomes" id="UP000828390"/>
    </source>
</evidence>
<accession>A0A9D4NJF6</accession>
<feature type="signal peptide" evidence="1">
    <location>
        <begin position="1"/>
        <end position="21"/>
    </location>
</feature>
<evidence type="ECO:0000256" key="1">
    <source>
        <dbReference type="SAM" id="SignalP"/>
    </source>
</evidence>
<reference evidence="2" key="2">
    <citation type="submission" date="2020-11" db="EMBL/GenBank/DDBJ databases">
        <authorList>
            <person name="McCartney M.A."/>
            <person name="Auch B."/>
            <person name="Kono T."/>
            <person name="Mallez S."/>
            <person name="Becker A."/>
            <person name="Gohl D.M."/>
            <person name="Silverstein K.A.T."/>
            <person name="Koren S."/>
            <person name="Bechman K.B."/>
            <person name="Herman A."/>
            <person name="Abrahante J.E."/>
            <person name="Garbe J."/>
        </authorList>
    </citation>
    <scope>NUCLEOTIDE SEQUENCE</scope>
    <source>
        <strain evidence="2">Duluth1</strain>
        <tissue evidence="2">Whole animal</tissue>
    </source>
</reference>
<name>A0A9D4NJF6_DREPO</name>
<organism evidence="2 3">
    <name type="scientific">Dreissena polymorpha</name>
    <name type="common">Zebra mussel</name>
    <name type="synonym">Mytilus polymorpha</name>
    <dbReference type="NCBI Taxonomy" id="45954"/>
    <lineage>
        <taxon>Eukaryota</taxon>
        <taxon>Metazoa</taxon>
        <taxon>Spiralia</taxon>
        <taxon>Lophotrochozoa</taxon>
        <taxon>Mollusca</taxon>
        <taxon>Bivalvia</taxon>
        <taxon>Autobranchia</taxon>
        <taxon>Heteroconchia</taxon>
        <taxon>Euheterodonta</taxon>
        <taxon>Imparidentia</taxon>
        <taxon>Neoheterodontei</taxon>
        <taxon>Myida</taxon>
        <taxon>Dreissenoidea</taxon>
        <taxon>Dreissenidae</taxon>
        <taxon>Dreissena</taxon>
    </lineage>
</organism>
<feature type="chain" id="PRO_5039680346" evidence="1">
    <location>
        <begin position="22"/>
        <end position="87"/>
    </location>
</feature>
<keyword evidence="3" id="KW-1185">Reference proteome</keyword>
<dbReference type="Proteomes" id="UP000828390">
    <property type="component" value="Unassembled WGS sequence"/>
</dbReference>
<protein>
    <submittedName>
        <fullName evidence="2">Uncharacterized protein</fullName>
    </submittedName>
</protein>
<reference evidence="2" key="1">
    <citation type="journal article" date="2019" name="bioRxiv">
        <title>The Genome of the Zebra Mussel, Dreissena polymorpha: A Resource for Invasive Species Research.</title>
        <authorList>
            <person name="McCartney M.A."/>
            <person name="Auch B."/>
            <person name="Kono T."/>
            <person name="Mallez S."/>
            <person name="Zhang Y."/>
            <person name="Obille A."/>
            <person name="Becker A."/>
            <person name="Abrahante J.E."/>
            <person name="Garbe J."/>
            <person name="Badalamenti J.P."/>
            <person name="Herman A."/>
            <person name="Mangelson H."/>
            <person name="Liachko I."/>
            <person name="Sullivan S."/>
            <person name="Sone E.D."/>
            <person name="Koren S."/>
            <person name="Silverstein K.A.T."/>
            <person name="Beckman K.B."/>
            <person name="Gohl D.M."/>
        </authorList>
    </citation>
    <scope>NUCLEOTIDE SEQUENCE</scope>
    <source>
        <strain evidence="2">Duluth1</strain>
        <tissue evidence="2">Whole animal</tissue>
    </source>
</reference>
<dbReference type="AlphaFoldDB" id="A0A9D4NJF6"/>
<comment type="caution">
    <text evidence="2">The sequence shown here is derived from an EMBL/GenBank/DDBJ whole genome shotgun (WGS) entry which is preliminary data.</text>
</comment>
<keyword evidence="1" id="KW-0732">Signal</keyword>
<sequence>MRCRCCRLRLSIVFLVRHRLAKRPANEVPIKEVEKSRSLHRRSISMLSSTPINPYDLARAYAKLSIDVIIGETEKTTKRRLFQLRYS</sequence>
<dbReference type="EMBL" id="JAIWYP010000001">
    <property type="protein sequence ID" value="KAH3894789.1"/>
    <property type="molecule type" value="Genomic_DNA"/>
</dbReference>